<dbReference type="AlphaFoldDB" id="A0A7J5DZV8"/>
<sequence length="59" mass="6380">MTPATTLLLLAALAAPLVALALLTGAGERRRSPRWDVAIVAGAFFPVTWAVWYLRDGRD</sequence>
<feature type="transmembrane region" description="Helical" evidence="1">
    <location>
        <begin position="37"/>
        <end position="54"/>
    </location>
</feature>
<gene>
    <name evidence="2" type="ORF">F9L07_06770</name>
</gene>
<dbReference type="Proteomes" id="UP000449906">
    <property type="component" value="Unassembled WGS sequence"/>
</dbReference>
<dbReference type="RefSeq" id="WP_151579032.1">
    <property type="nucleotide sequence ID" value="NZ_WBVM01000001.1"/>
</dbReference>
<proteinExistence type="predicted"/>
<dbReference type="EMBL" id="WBVM01000001">
    <property type="protein sequence ID" value="KAB2811566.1"/>
    <property type="molecule type" value="Genomic_DNA"/>
</dbReference>
<comment type="caution">
    <text evidence="2">The sequence shown here is derived from an EMBL/GenBank/DDBJ whole genome shotgun (WGS) entry which is preliminary data.</text>
</comment>
<organism evidence="2 3">
    <name type="scientific">Nocardioides simplex</name>
    <name type="common">Arthrobacter simplex</name>
    <dbReference type="NCBI Taxonomy" id="2045"/>
    <lineage>
        <taxon>Bacteria</taxon>
        <taxon>Bacillati</taxon>
        <taxon>Actinomycetota</taxon>
        <taxon>Actinomycetes</taxon>
        <taxon>Propionibacteriales</taxon>
        <taxon>Nocardioidaceae</taxon>
        <taxon>Pimelobacter</taxon>
    </lineage>
</organism>
<accession>A0A7J5DZV8</accession>
<keyword evidence="1" id="KW-0812">Transmembrane</keyword>
<keyword evidence="1" id="KW-0472">Membrane</keyword>
<reference evidence="2 3" key="1">
    <citation type="submission" date="2019-09" db="EMBL/GenBank/DDBJ databases">
        <title>Pimelobacter sp. isolated from Paulinella.</title>
        <authorList>
            <person name="Jeong S.E."/>
        </authorList>
    </citation>
    <scope>NUCLEOTIDE SEQUENCE [LARGE SCALE GENOMIC DNA]</scope>
    <source>
        <strain evidence="2 3">Pch-N</strain>
    </source>
</reference>
<evidence type="ECO:0008006" key="4">
    <source>
        <dbReference type="Google" id="ProtNLM"/>
    </source>
</evidence>
<evidence type="ECO:0000313" key="2">
    <source>
        <dbReference type="EMBL" id="KAB2811566.1"/>
    </source>
</evidence>
<keyword evidence="1" id="KW-1133">Transmembrane helix</keyword>
<protein>
    <recommendedName>
        <fullName evidence="4">Cardiolipin synthase N-terminal domain-containing protein</fullName>
    </recommendedName>
</protein>
<name>A0A7J5DZV8_NOCSI</name>
<evidence type="ECO:0000313" key="3">
    <source>
        <dbReference type="Proteomes" id="UP000449906"/>
    </source>
</evidence>
<evidence type="ECO:0000256" key="1">
    <source>
        <dbReference type="SAM" id="Phobius"/>
    </source>
</evidence>